<accession>A0ACC1S6M3</accession>
<protein>
    <submittedName>
        <fullName evidence="1">Uncharacterized protein</fullName>
    </submittedName>
</protein>
<keyword evidence="2" id="KW-1185">Reference proteome</keyword>
<dbReference type="Proteomes" id="UP001148662">
    <property type="component" value="Unassembled WGS sequence"/>
</dbReference>
<sequence>MPFDIYCTQKSDIAGIGARIAWYLSTVSFGLTVYFSLRVAWDTVRGHIALPYALFMGVGTAILRNELSLYNGVPLSIMMCNIWVRSTSSAYVFLMHTPWYPKSEETATYLSNIQTRLLVMLELTGSIAFSLHLQIAGPHLGPQPQCNRVNVVTRVVMISITSFLAAMVLLSLSFEVRSWHRRSFLMASVKPCILNKSTVSTWPALVLVVCIFICAVCGMEIYAARIPDTVTGWYWSTSQIMTIVSVVISQLTPLLVAIASRAFASRSAPAGSCRIDAEASVPGKNIRVWTDQGIVEVPLRPQAAHLRREFAQPHLRARRWAIIAPAGALLN</sequence>
<organism evidence="1 2">
    <name type="scientific">Phlebia brevispora</name>
    <dbReference type="NCBI Taxonomy" id="194682"/>
    <lineage>
        <taxon>Eukaryota</taxon>
        <taxon>Fungi</taxon>
        <taxon>Dikarya</taxon>
        <taxon>Basidiomycota</taxon>
        <taxon>Agaricomycotina</taxon>
        <taxon>Agaricomycetes</taxon>
        <taxon>Polyporales</taxon>
        <taxon>Meruliaceae</taxon>
        <taxon>Phlebia</taxon>
    </lineage>
</organism>
<reference evidence="1" key="1">
    <citation type="submission" date="2022-07" db="EMBL/GenBank/DDBJ databases">
        <title>Genome Sequence of Phlebia brevispora.</title>
        <authorList>
            <person name="Buettner E."/>
        </authorList>
    </citation>
    <scope>NUCLEOTIDE SEQUENCE</scope>
    <source>
        <strain evidence="1">MPL23</strain>
    </source>
</reference>
<gene>
    <name evidence="1" type="ORF">NM688_g7336</name>
</gene>
<proteinExistence type="predicted"/>
<evidence type="ECO:0000313" key="1">
    <source>
        <dbReference type="EMBL" id="KAJ3533049.1"/>
    </source>
</evidence>
<evidence type="ECO:0000313" key="2">
    <source>
        <dbReference type="Proteomes" id="UP001148662"/>
    </source>
</evidence>
<name>A0ACC1S6M3_9APHY</name>
<comment type="caution">
    <text evidence="1">The sequence shown here is derived from an EMBL/GenBank/DDBJ whole genome shotgun (WGS) entry which is preliminary data.</text>
</comment>
<dbReference type="EMBL" id="JANHOG010001691">
    <property type="protein sequence ID" value="KAJ3533049.1"/>
    <property type="molecule type" value="Genomic_DNA"/>
</dbReference>